<proteinExistence type="predicted"/>
<dbReference type="AlphaFoldDB" id="A0A3M7MCC6"/>
<organism evidence="1 2">
    <name type="scientific">Pyrenophora seminiperda CCB06</name>
    <dbReference type="NCBI Taxonomy" id="1302712"/>
    <lineage>
        <taxon>Eukaryota</taxon>
        <taxon>Fungi</taxon>
        <taxon>Dikarya</taxon>
        <taxon>Ascomycota</taxon>
        <taxon>Pezizomycotina</taxon>
        <taxon>Dothideomycetes</taxon>
        <taxon>Pleosporomycetidae</taxon>
        <taxon>Pleosporales</taxon>
        <taxon>Pleosporineae</taxon>
        <taxon>Pleosporaceae</taxon>
        <taxon>Pyrenophora</taxon>
    </lineage>
</organism>
<sequence>MSSAADKAKITDPSSAAKD</sequence>
<protein>
    <submittedName>
        <fullName evidence="1">Uncharacterized protein</fullName>
    </submittedName>
</protein>
<evidence type="ECO:0000313" key="2">
    <source>
        <dbReference type="Proteomes" id="UP000265663"/>
    </source>
</evidence>
<dbReference type="EMBL" id="KE747829">
    <property type="protein sequence ID" value="RMZ72127.1"/>
    <property type="molecule type" value="Genomic_DNA"/>
</dbReference>
<reference evidence="1 2" key="1">
    <citation type="journal article" date="2014" name="PLoS ONE">
        <title>De novo Genome Assembly of the Fungal Plant Pathogen Pyrenophora semeniperda.</title>
        <authorList>
            <person name="Soliai M.M."/>
            <person name="Meyer S.E."/>
            <person name="Udall J.A."/>
            <person name="Elzinga D.E."/>
            <person name="Hermansen R.A."/>
            <person name="Bodily P.M."/>
            <person name="Hart A.A."/>
            <person name="Coleman C.E."/>
        </authorList>
    </citation>
    <scope>NUCLEOTIDE SEQUENCE [LARGE SCALE GENOMIC DNA]</scope>
    <source>
        <strain evidence="1 2">CCB06</strain>
        <tissue evidence="1">Mycelium</tissue>
    </source>
</reference>
<gene>
    <name evidence="1" type="ORF">GMOD_00007124</name>
</gene>
<name>A0A3M7MCC6_9PLEO</name>
<accession>A0A3M7MCC6</accession>
<dbReference type="Proteomes" id="UP000265663">
    <property type="component" value="Unassembled WGS sequence"/>
</dbReference>
<keyword evidence="2" id="KW-1185">Reference proteome</keyword>
<evidence type="ECO:0000313" key="1">
    <source>
        <dbReference type="EMBL" id="RMZ72127.1"/>
    </source>
</evidence>